<organism evidence="1 2">
    <name type="scientific">Aeromonas caviae</name>
    <name type="common">Aeromonas punctata</name>
    <dbReference type="NCBI Taxonomy" id="648"/>
    <lineage>
        <taxon>Bacteria</taxon>
        <taxon>Pseudomonadati</taxon>
        <taxon>Pseudomonadota</taxon>
        <taxon>Gammaproteobacteria</taxon>
        <taxon>Aeromonadales</taxon>
        <taxon>Aeromonadaceae</taxon>
        <taxon>Aeromonas</taxon>
    </lineage>
</organism>
<comment type="caution">
    <text evidence="1">The sequence shown here is derived from an EMBL/GenBank/DDBJ whole genome shotgun (WGS) entry which is preliminary data.</text>
</comment>
<dbReference type="EMBL" id="BPNL01000031">
    <property type="protein sequence ID" value="GJA55291.1"/>
    <property type="molecule type" value="Genomic_DNA"/>
</dbReference>
<reference evidence="1" key="1">
    <citation type="submission" date="2021-07" db="EMBL/GenBank/DDBJ databases">
        <title>Draft genome sequence of carbapenem-resistant Aeromonas spp. in Japan.</title>
        <authorList>
            <person name="Maehana S."/>
            <person name="Suzuki M."/>
            <person name="Kitasato H."/>
        </authorList>
    </citation>
    <scope>NUCLEOTIDE SEQUENCE</scope>
    <source>
        <strain evidence="1">KAM348</strain>
    </source>
</reference>
<proteinExistence type="predicted"/>
<name>A0AAI9PAX4_AERCA</name>
<accession>A0AAI9PAX4</accession>
<evidence type="ECO:0000313" key="2">
    <source>
        <dbReference type="Proteomes" id="UP000887009"/>
    </source>
</evidence>
<protein>
    <submittedName>
        <fullName evidence="1">Uncharacterized protein</fullName>
    </submittedName>
</protein>
<dbReference type="AlphaFoldDB" id="A0AAI9PAX4"/>
<evidence type="ECO:0000313" key="1">
    <source>
        <dbReference type="EMBL" id="GJA55291.1"/>
    </source>
</evidence>
<dbReference type="Proteomes" id="UP000887009">
    <property type="component" value="Unassembled WGS sequence"/>
</dbReference>
<gene>
    <name evidence="1" type="ORF">KAM348_27140</name>
</gene>
<sequence>MSIPDFYFSRLLKVRDRFDSYHNGHEMAKYHGGKLKNITKYDVAFDYGAIIKNDGAIQIEREIAHGLILHRAMFYSESRRPFLSKKNLVLFEFNASPSSSLIEGDKRVFFHFVDNTGKIFNSDIGRPSAIKIGNKFYYSRELPVGLLNKDVKSISFGVFDHLGRGDNISIRIK</sequence>